<sequence>RHFLYSFAGISHTIPTAPAASSDCAVHESLHKVCAVPAVHNSRCSLLHHTTTSATLVVHVPLHRTACILRAVLSAVDLRNHPRTHVRRDSSNFDAKLGCWVLYQISHTHHLTLLPCTHLHTCLHIHTAAAVAAAIPVRWFNCISTLYAVHSSCSGLGHGALHSDPPAALHLPRGSILQFPTSVSGCTSAAASPTAVTLIAESEGGCTFDAATSEL</sequence>
<gene>
    <name evidence="1" type="primary">dsvB_1</name>
    <name evidence="1" type="ORF">CM83_30512</name>
</gene>
<dbReference type="EMBL" id="GBHO01019039">
    <property type="protein sequence ID" value="JAG24565.1"/>
    <property type="molecule type" value="Transcribed_RNA"/>
</dbReference>
<proteinExistence type="predicted"/>
<feature type="non-terminal residue" evidence="1">
    <location>
        <position position="1"/>
    </location>
</feature>
<name>A0A0A9Y4V0_LYGHE</name>
<dbReference type="AlphaFoldDB" id="A0A0A9Y4V0"/>
<reference evidence="1" key="2">
    <citation type="submission" date="2014-07" db="EMBL/GenBank/DDBJ databases">
        <authorList>
            <person name="Hull J."/>
        </authorList>
    </citation>
    <scope>NUCLEOTIDE SEQUENCE</scope>
</reference>
<organism evidence="1">
    <name type="scientific">Lygus hesperus</name>
    <name type="common">Western plant bug</name>
    <dbReference type="NCBI Taxonomy" id="30085"/>
    <lineage>
        <taxon>Eukaryota</taxon>
        <taxon>Metazoa</taxon>
        <taxon>Ecdysozoa</taxon>
        <taxon>Arthropoda</taxon>
        <taxon>Hexapoda</taxon>
        <taxon>Insecta</taxon>
        <taxon>Pterygota</taxon>
        <taxon>Neoptera</taxon>
        <taxon>Paraneoptera</taxon>
        <taxon>Hemiptera</taxon>
        <taxon>Heteroptera</taxon>
        <taxon>Panheteroptera</taxon>
        <taxon>Cimicomorpha</taxon>
        <taxon>Miridae</taxon>
        <taxon>Mirini</taxon>
        <taxon>Lygus</taxon>
    </lineage>
</organism>
<accession>A0A0A9Y4V0</accession>
<evidence type="ECO:0000313" key="1">
    <source>
        <dbReference type="EMBL" id="JAG24565.1"/>
    </source>
</evidence>
<protein>
    <submittedName>
        <fullName evidence="1">Sulfite reductase, dissimilatory-type subunit beta</fullName>
    </submittedName>
</protein>
<reference evidence="1" key="1">
    <citation type="journal article" date="2014" name="PLoS ONE">
        <title>Transcriptome-Based Identification of ABC Transporters in the Western Tarnished Plant Bug Lygus hesperus.</title>
        <authorList>
            <person name="Hull J.J."/>
            <person name="Chaney K."/>
            <person name="Geib S.M."/>
            <person name="Fabrick J.A."/>
            <person name="Brent C.S."/>
            <person name="Walsh D."/>
            <person name="Lavine L.C."/>
        </authorList>
    </citation>
    <scope>NUCLEOTIDE SEQUENCE</scope>
</reference>